<sequence length="78" mass="8097">MFLGNGDGTFTPLPATIPSNTGGRPIAVGDFNGDGKADLVLSNDDTEGQYDLATETVLLGKGTEPFPSARFPALSPRE</sequence>
<dbReference type="Gene3D" id="2.130.10.130">
    <property type="entry name" value="Integrin alpha, N-terminal"/>
    <property type="match status" value="1"/>
</dbReference>
<dbReference type="InterPro" id="IPR028994">
    <property type="entry name" value="Integrin_alpha_N"/>
</dbReference>
<proteinExistence type="predicted"/>
<evidence type="ECO:0000256" key="2">
    <source>
        <dbReference type="SAM" id="MobiDB-lite"/>
    </source>
</evidence>
<dbReference type="InterPro" id="IPR013517">
    <property type="entry name" value="FG-GAP"/>
</dbReference>
<dbReference type="KEGG" id="abas:ACPOL_5866"/>
<name>A0A2Z5G809_9BACT</name>
<evidence type="ECO:0000313" key="3">
    <source>
        <dbReference type="EMBL" id="AXC15110.1"/>
    </source>
</evidence>
<protein>
    <recommendedName>
        <fullName evidence="5">VCBS repeat-containing protein</fullName>
    </recommendedName>
</protein>
<evidence type="ECO:0000313" key="4">
    <source>
        <dbReference type="Proteomes" id="UP000253606"/>
    </source>
</evidence>
<feature type="region of interest" description="Disordered" evidence="2">
    <location>
        <begin position="1"/>
        <end position="21"/>
    </location>
</feature>
<dbReference type="AlphaFoldDB" id="A0A2Z5G809"/>
<gene>
    <name evidence="3" type="ORF">ACPOL_5866</name>
</gene>
<organism evidence="3 4">
    <name type="scientific">Acidisarcina polymorpha</name>
    <dbReference type="NCBI Taxonomy" id="2211140"/>
    <lineage>
        <taxon>Bacteria</taxon>
        <taxon>Pseudomonadati</taxon>
        <taxon>Acidobacteriota</taxon>
        <taxon>Terriglobia</taxon>
        <taxon>Terriglobales</taxon>
        <taxon>Acidobacteriaceae</taxon>
        <taxon>Acidisarcina</taxon>
    </lineage>
</organism>
<dbReference type="SUPFAM" id="SSF69318">
    <property type="entry name" value="Integrin alpha N-terminal domain"/>
    <property type="match status" value="1"/>
</dbReference>
<dbReference type="EMBL" id="CP030840">
    <property type="protein sequence ID" value="AXC15110.1"/>
    <property type="molecule type" value="Genomic_DNA"/>
</dbReference>
<keyword evidence="4" id="KW-1185">Reference proteome</keyword>
<reference evidence="3 4" key="1">
    <citation type="journal article" date="2018" name="Front. Microbiol.">
        <title>Hydrolytic Capabilities as a Key to Environmental Success: Chitinolytic and Cellulolytic Acidobacteria From Acidic Sub-arctic Soils and Boreal Peatlands.</title>
        <authorList>
            <person name="Belova S.E."/>
            <person name="Ravin N.V."/>
            <person name="Pankratov T.A."/>
            <person name="Rakitin A.L."/>
            <person name="Ivanova A.A."/>
            <person name="Beletsky A.V."/>
            <person name="Mardanov A.V."/>
            <person name="Sinninghe Damste J.S."/>
            <person name="Dedysh S.N."/>
        </authorList>
    </citation>
    <scope>NUCLEOTIDE SEQUENCE [LARGE SCALE GENOMIC DNA]</scope>
    <source>
        <strain evidence="3 4">SBC82</strain>
    </source>
</reference>
<keyword evidence="1" id="KW-0732">Signal</keyword>
<evidence type="ECO:0008006" key="5">
    <source>
        <dbReference type="Google" id="ProtNLM"/>
    </source>
</evidence>
<accession>A0A2Z5G809</accession>
<dbReference type="Pfam" id="PF13517">
    <property type="entry name" value="FG-GAP_3"/>
    <property type="match status" value="1"/>
</dbReference>
<evidence type="ECO:0000256" key="1">
    <source>
        <dbReference type="ARBA" id="ARBA00022729"/>
    </source>
</evidence>
<dbReference type="Proteomes" id="UP000253606">
    <property type="component" value="Chromosome"/>
</dbReference>